<protein>
    <submittedName>
        <fullName evidence="1">Uncharacterized protein</fullName>
    </submittedName>
</protein>
<proteinExistence type="predicted"/>
<organism evidence="1 2">
    <name type="scientific">Bauhinia variegata</name>
    <name type="common">Purple orchid tree</name>
    <name type="synonym">Phanera variegata</name>
    <dbReference type="NCBI Taxonomy" id="167791"/>
    <lineage>
        <taxon>Eukaryota</taxon>
        <taxon>Viridiplantae</taxon>
        <taxon>Streptophyta</taxon>
        <taxon>Embryophyta</taxon>
        <taxon>Tracheophyta</taxon>
        <taxon>Spermatophyta</taxon>
        <taxon>Magnoliopsida</taxon>
        <taxon>eudicotyledons</taxon>
        <taxon>Gunneridae</taxon>
        <taxon>Pentapetalae</taxon>
        <taxon>rosids</taxon>
        <taxon>fabids</taxon>
        <taxon>Fabales</taxon>
        <taxon>Fabaceae</taxon>
        <taxon>Cercidoideae</taxon>
        <taxon>Cercideae</taxon>
        <taxon>Bauhiniinae</taxon>
        <taxon>Bauhinia</taxon>
    </lineage>
</organism>
<evidence type="ECO:0000313" key="2">
    <source>
        <dbReference type="Proteomes" id="UP000828941"/>
    </source>
</evidence>
<dbReference type="EMBL" id="CM039429">
    <property type="protein sequence ID" value="KAI4347795.1"/>
    <property type="molecule type" value="Genomic_DNA"/>
</dbReference>
<evidence type="ECO:0000313" key="1">
    <source>
        <dbReference type="EMBL" id="KAI4347795.1"/>
    </source>
</evidence>
<sequence>MSPGSSNATPSKTSSTHWTWHENKVFENAIAVVPEDLPNRWEKIAAQLPGKSLEEIKDHYDALVRDVKDIESGLVELPDYRDDVEASAERVWDSVNLSSSEFRRRRSTSNPWTEEEHMLFLMGMEEYGRGDWRGISRNFVVTRTPTQIASHAQKYFPRQSSTNKESRRASINDITTVDTNVVPPAIGQGGDFLCRNPANNERTLVSFPDIITMLPPVTSHREDLPRRNFVIDNERRPASIQDIATVDTNVVPPAKGQEGDFLRGNPANNERTLVSFPNITTAVPPAISLMTDFLRWYFVNNNERRLASMHDIITMVPPDNDQGSSSEVSTAATTGDQTVESSPNHFPDQTGGNGHGN</sequence>
<comment type="caution">
    <text evidence="1">The sequence shown here is derived from an EMBL/GenBank/DDBJ whole genome shotgun (WGS) entry which is preliminary data.</text>
</comment>
<dbReference type="Proteomes" id="UP000828941">
    <property type="component" value="Chromosome 4"/>
</dbReference>
<name>A0ACB9PMP7_BAUVA</name>
<gene>
    <name evidence="1" type="ORF">L6164_008577</name>
</gene>
<reference evidence="1 2" key="1">
    <citation type="journal article" date="2022" name="DNA Res.">
        <title>Chromosomal-level genome assembly of the orchid tree Bauhinia variegata (Leguminosae; Cercidoideae) supports the allotetraploid origin hypothesis of Bauhinia.</title>
        <authorList>
            <person name="Zhong Y."/>
            <person name="Chen Y."/>
            <person name="Zheng D."/>
            <person name="Pang J."/>
            <person name="Liu Y."/>
            <person name="Luo S."/>
            <person name="Meng S."/>
            <person name="Qian L."/>
            <person name="Wei D."/>
            <person name="Dai S."/>
            <person name="Zhou R."/>
        </authorList>
    </citation>
    <scope>NUCLEOTIDE SEQUENCE [LARGE SCALE GENOMIC DNA]</scope>
    <source>
        <strain evidence="1">BV-YZ2020</strain>
    </source>
</reference>
<accession>A0ACB9PMP7</accession>
<keyword evidence="2" id="KW-1185">Reference proteome</keyword>